<feature type="domain" description="HTH araC/xylS-type" evidence="4">
    <location>
        <begin position="5"/>
        <end position="103"/>
    </location>
</feature>
<dbReference type="KEGG" id="pspu:NA29_04385"/>
<dbReference type="Gene3D" id="3.20.80.10">
    <property type="entry name" value="Regulatory factor, effector binding domain"/>
    <property type="match status" value="1"/>
</dbReference>
<dbReference type="InterPro" id="IPR018060">
    <property type="entry name" value="HTH_AraC"/>
</dbReference>
<keyword evidence="2" id="KW-0238">DNA-binding</keyword>
<evidence type="ECO:0000313" key="6">
    <source>
        <dbReference type="Proteomes" id="UP000215126"/>
    </source>
</evidence>
<reference evidence="5 6" key="1">
    <citation type="submission" date="2017-06" db="EMBL/GenBank/DDBJ databases">
        <authorList>
            <consortium name="Pathogen Informatics"/>
        </authorList>
    </citation>
    <scope>NUCLEOTIDE SEQUENCE [LARGE SCALE GENOMIC DNA]</scope>
    <source>
        <strain evidence="5 6">NCTC13161</strain>
    </source>
</reference>
<accession>A0A239S602</accession>
<dbReference type="Pfam" id="PF12833">
    <property type="entry name" value="HTH_18"/>
    <property type="match status" value="1"/>
</dbReference>
<dbReference type="SMART" id="SM00871">
    <property type="entry name" value="AraC_E_bind"/>
    <property type="match status" value="1"/>
</dbReference>
<dbReference type="InterPro" id="IPR050959">
    <property type="entry name" value="MarA-like"/>
</dbReference>
<dbReference type="PROSITE" id="PS00041">
    <property type="entry name" value="HTH_ARAC_FAMILY_1"/>
    <property type="match status" value="1"/>
</dbReference>
<dbReference type="GO" id="GO:0043565">
    <property type="term" value="F:sequence-specific DNA binding"/>
    <property type="evidence" value="ECO:0007669"/>
    <property type="project" value="InterPro"/>
</dbReference>
<dbReference type="GeneID" id="88092720"/>
<dbReference type="InterPro" id="IPR010499">
    <property type="entry name" value="AraC_E-bd"/>
</dbReference>
<dbReference type="RefSeq" id="WP_039394304.1">
    <property type="nucleotide sequence ID" value="NZ_CABPRX010000001.1"/>
</dbReference>
<keyword evidence="3" id="KW-0804">Transcription</keyword>
<name>A0A239S602_9BURK</name>
<dbReference type="SUPFAM" id="SSF46689">
    <property type="entry name" value="Homeodomain-like"/>
    <property type="match status" value="1"/>
</dbReference>
<dbReference type="PANTHER" id="PTHR47504:SF5">
    <property type="entry name" value="RIGHT ORIGIN-BINDING PROTEIN"/>
    <property type="match status" value="1"/>
</dbReference>
<dbReference type="AlphaFoldDB" id="A0A239S602"/>
<gene>
    <name evidence="5" type="primary">rob</name>
    <name evidence="5" type="ORF">SAMEA4530655_00012</name>
</gene>
<evidence type="ECO:0000313" key="5">
    <source>
        <dbReference type="EMBL" id="SNU80830.1"/>
    </source>
</evidence>
<dbReference type="SUPFAM" id="SSF55136">
    <property type="entry name" value="Probable bacterial effector-binding domain"/>
    <property type="match status" value="1"/>
</dbReference>
<dbReference type="Gene3D" id="1.10.10.60">
    <property type="entry name" value="Homeodomain-like"/>
    <property type="match status" value="2"/>
</dbReference>
<dbReference type="SMART" id="SM00342">
    <property type="entry name" value="HTH_ARAC"/>
    <property type="match status" value="1"/>
</dbReference>
<dbReference type="EMBL" id="LT906435">
    <property type="protein sequence ID" value="SNU80830.1"/>
    <property type="molecule type" value="Genomic_DNA"/>
</dbReference>
<dbReference type="InterPro" id="IPR011256">
    <property type="entry name" value="Reg_factor_effector_dom_sf"/>
</dbReference>
<dbReference type="Proteomes" id="UP000215126">
    <property type="component" value="Chromosome 1"/>
</dbReference>
<organism evidence="5 6">
    <name type="scientific">Pandoraea sputorum</name>
    <dbReference type="NCBI Taxonomy" id="93222"/>
    <lineage>
        <taxon>Bacteria</taxon>
        <taxon>Pseudomonadati</taxon>
        <taxon>Pseudomonadota</taxon>
        <taxon>Betaproteobacteria</taxon>
        <taxon>Burkholderiales</taxon>
        <taxon>Burkholderiaceae</taxon>
        <taxon>Pandoraea</taxon>
    </lineage>
</organism>
<dbReference type="InterPro" id="IPR029442">
    <property type="entry name" value="GyrI-like"/>
</dbReference>
<dbReference type="GO" id="GO:0003700">
    <property type="term" value="F:DNA-binding transcription factor activity"/>
    <property type="evidence" value="ECO:0007669"/>
    <property type="project" value="InterPro"/>
</dbReference>
<dbReference type="InterPro" id="IPR018062">
    <property type="entry name" value="HTH_AraC-typ_CS"/>
</dbReference>
<keyword evidence="6" id="KW-1185">Reference proteome</keyword>
<dbReference type="STRING" id="93222.NA29_04385"/>
<dbReference type="Pfam" id="PF06445">
    <property type="entry name" value="GyrI-like"/>
    <property type="match status" value="1"/>
</dbReference>
<dbReference type="PROSITE" id="PS01124">
    <property type="entry name" value="HTH_ARAC_FAMILY_2"/>
    <property type="match status" value="1"/>
</dbReference>
<dbReference type="OrthoDB" id="282744at2"/>
<dbReference type="InterPro" id="IPR009057">
    <property type="entry name" value="Homeodomain-like_sf"/>
</dbReference>
<evidence type="ECO:0000259" key="4">
    <source>
        <dbReference type="PROSITE" id="PS01124"/>
    </source>
</evidence>
<evidence type="ECO:0000256" key="1">
    <source>
        <dbReference type="ARBA" id="ARBA00023015"/>
    </source>
</evidence>
<protein>
    <submittedName>
        <fullName evidence="5">Right origin-binding protein</fullName>
    </submittedName>
</protein>
<dbReference type="PANTHER" id="PTHR47504">
    <property type="entry name" value="RIGHT ORIGIN-BINDING PROTEIN"/>
    <property type="match status" value="1"/>
</dbReference>
<evidence type="ECO:0000256" key="3">
    <source>
        <dbReference type="ARBA" id="ARBA00023163"/>
    </source>
</evidence>
<evidence type="ECO:0000256" key="2">
    <source>
        <dbReference type="ARBA" id="ARBA00023125"/>
    </source>
</evidence>
<keyword evidence="1" id="KW-0805">Transcription regulation</keyword>
<sequence>MHPVAKALWFIEVRLGDALTLDHVADASEMTRFSLSRLFSVTTGWPVMRYVRARRLTRAAYALVDGAPEILGVALDAGYGSHEAFTRAFSDAFGITPEQLRARRHLDGLKLVEPLRMKEIEFVPLAPPRFETPAPLLIAGMSDRFTFATNEGIPALWQAFGPHIGHVPDQVSDVTYGVCCNPDGDGGFEYIAGVEVTRRDRLPASFRCVEIPAVRFAVFEHKAHISTIHKTVYTIWHQWLPQSGLQAADAPDFERYSADFDPVTGTGTLEIWIPVLG</sequence>
<proteinExistence type="predicted"/>